<protein>
    <submittedName>
        <fullName evidence="2">Uncharacterized protein</fullName>
    </submittedName>
</protein>
<dbReference type="InterPro" id="IPR051667">
    <property type="entry name" value="Archaeal_ATPase_domain"/>
</dbReference>
<gene>
    <name evidence="2" type="ORF">HK097_001375</name>
</gene>
<evidence type="ECO:0000313" key="3">
    <source>
        <dbReference type="Proteomes" id="UP001212841"/>
    </source>
</evidence>
<sequence>MMSDYKIRLENRRKDKIIETISQVKLFLSEPVSQIPHGDHTHSTVTPLKGKGVKHGHARVTFVPPDSKSSSKDKEKPQALDEILQDENASPKPVQSSNPIDGGIYHAQIATDMEEALVRSPIRRYAVLMGGRGSGKTQLLRRIANGKPYVGYMSFDLVSSVDSMVDVFAEEVGFDFDDWTERLLSSYIFKTAISKHTAPLDRLAFLLDVSLPPEFAVHTTSSIKGKAYLCSDSQEIEEACLNLKFDPANRETKHRPMFIFEDVNKFDVADVTSRKAVQMLFNAASKWASEDTALVLFTVSNKMFAQEYGKLIKRDVLEHCKLYSINHLAPQEATHFLTTNLNPPPSPTDTSLIIDKIGTRINDLKRLVEERVRNPRLDVPRLVEEEITDASQEISRVLSSVENGFYPSTITSTPSLPTSSPCTHCHPPKLTIQTPQQTRQSVVKFLDQLQKDGTVPVEVARGLGVSEGVLAALVEEDVVAYSGLKGLEFG</sequence>
<feature type="region of interest" description="Disordered" evidence="1">
    <location>
        <begin position="35"/>
        <end position="78"/>
    </location>
</feature>
<name>A0AAD5S4G0_9FUNG</name>
<reference evidence="2" key="1">
    <citation type="submission" date="2020-05" db="EMBL/GenBank/DDBJ databases">
        <title>Phylogenomic resolution of chytrid fungi.</title>
        <authorList>
            <person name="Stajich J.E."/>
            <person name="Amses K."/>
            <person name="Simmons R."/>
            <person name="Seto K."/>
            <person name="Myers J."/>
            <person name="Bonds A."/>
            <person name="Quandt C.A."/>
            <person name="Barry K."/>
            <person name="Liu P."/>
            <person name="Grigoriev I."/>
            <person name="Longcore J.E."/>
            <person name="James T.Y."/>
        </authorList>
    </citation>
    <scope>NUCLEOTIDE SEQUENCE</scope>
    <source>
        <strain evidence="2">JEL0318</strain>
    </source>
</reference>
<dbReference type="SUPFAM" id="SSF52540">
    <property type="entry name" value="P-loop containing nucleoside triphosphate hydrolases"/>
    <property type="match status" value="1"/>
</dbReference>
<feature type="compositionally biased region" description="Basic and acidic residues" evidence="1">
    <location>
        <begin position="69"/>
        <end position="78"/>
    </location>
</feature>
<proteinExistence type="predicted"/>
<keyword evidence="3" id="KW-1185">Reference proteome</keyword>
<accession>A0AAD5S4G0</accession>
<evidence type="ECO:0000313" key="2">
    <source>
        <dbReference type="EMBL" id="KAJ3044762.1"/>
    </source>
</evidence>
<dbReference type="PANTHER" id="PTHR37096:SF1">
    <property type="entry name" value="AAA+ ATPASE DOMAIN-CONTAINING PROTEIN"/>
    <property type="match status" value="1"/>
</dbReference>
<dbReference type="EMBL" id="JADGJD010001271">
    <property type="protein sequence ID" value="KAJ3044762.1"/>
    <property type="molecule type" value="Genomic_DNA"/>
</dbReference>
<dbReference type="AlphaFoldDB" id="A0AAD5S4G0"/>
<feature type="non-terminal residue" evidence="2">
    <location>
        <position position="1"/>
    </location>
</feature>
<dbReference type="PANTHER" id="PTHR37096">
    <property type="entry name" value="YALI0E33429P"/>
    <property type="match status" value="1"/>
</dbReference>
<evidence type="ECO:0000256" key="1">
    <source>
        <dbReference type="SAM" id="MobiDB-lite"/>
    </source>
</evidence>
<dbReference type="Proteomes" id="UP001212841">
    <property type="component" value="Unassembled WGS sequence"/>
</dbReference>
<dbReference type="InterPro" id="IPR027417">
    <property type="entry name" value="P-loop_NTPase"/>
</dbReference>
<comment type="caution">
    <text evidence="2">The sequence shown here is derived from an EMBL/GenBank/DDBJ whole genome shotgun (WGS) entry which is preliminary data.</text>
</comment>
<organism evidence="2 3">
    <name type="scientific">Rhizophlyctis rosea</name>
    <dbReference type="NCBI Taxonomy" id="64517"/>
    <lineage>
        <taxon>Eukaryota</taxon>
        <taxon>Fungi</taxon>
        <taxon>Fungi incertae sedis</taxon>
        <taxon>Chytridiomycota</taxon>
        <taxon>Chytridiomycota incertae sedis</taxon>
        <taxon>Chytridiomycetes</taxon>
        <taxon>Rhizophlyctidales</taxon>
        <taxon>Rhizophlyctidaceae</taxon>
        <taxon>Rhizophlyctis</taxon>
    </lineage>
</organism>